<feature type="transmembrane region" description="Helical" evidence="1">
    <location>
        <begin position="166"/>
        <end position="187"/>
    </location>
</feature>
<feature type="transmembrane region" description="Helical" evidence="1">
    <location>
        <begin position="94"/>
        <end position="112"/>
    </location>
</feature>
<feature type="transmembrane region" description="Helical" evidence="1">
    <location>
        <begin position="137"/>
        <end position="159"/>
    </location>
</feature>
<gene>
    <name evidence="3" type="ORF">PKB_0157</name>
</gene>
<reference evidence="3 4" key="2">
    <citation type="submission" date="2014-05" db="EMBL/GenBank/DDBJ databases">
        <title>Genome sequence of the 3-chlorobenzoate degrading bacterium Pseudomonas knackmussii B13 shows multiple evidence for horizontal gene transfer.</title>
        <authorList>
            <person name="Miyazaki R."/>
            <person name="Bertelli C."/>
            <person name="Falquet L."/>
            <person name="Robinson-Rechavi M."/>
            <person name="Gharib W."/>
            <person name="Roy S."/>
            <person name="Van der Meer J.R."/>
        </authorList>
    </citation>
    <scope>NUCLEOTIDE SEQUENCE [LARGE SCALE GENOMIC DNA]</scope>
    <source>
        <strain evidence="3 4">B13</strain>
    </source>
</reference>
<reference evidence="3 4" key="1">
    <citation type="submission" date="2013-03" db="EMBL/GenBank/DDBJ databases">
        <authorList>
            <person name="Linke B."/>
        </authorList>
    </citation>
    <scope>NUCLEOTIDE SEQUENCE [LARGE SCALE GENOMIC DNA]</scope>
    <source>
        <strain evidence="3 4">B13</strain>
    </source>
</reference>
<dbReference type="HOGENOM" id="CLU_005679_1_3_6"/>
<dbReference type="PANTHER" id="PTHR23028:SF53">
    <property type="entry name" value="ACYL_TRANSF_3 DOMAIN-CONTAINING PROTEIN"/>
    <property type="match status" value="1"/>
</dbReference>
<dbReference type="PATRIC" id="fig|1301098.3.peg.161"/>
<dbReference type="GO" id="GO:0016020">
    <property type="term" value="C:membrane"/>
    <property type="evidence" value="ECO:0007669"/>
    <property type="project" value="TreeGrafter"/>
</dbReference>
<dbReference type="EMBL" id="HG322950">
    <property type="protein sequence ID" value="CDF81536.1"/>
    <property type="molecule type" value="Genomic_DNA"/>
</dbReference>
<dbReference type="OrthoDB" id="9767863at2"/>
<feature type="transmembrane region" description="Helical" evidence="1">
    <location>
        <begin position="342"/>
        <end position="365"/>
    </location>
</feature>
<sequence>MLNVTGNSGIKRSREHLAQCESVRGLAILLVFAFHFLGDVYGYKMRPDASYLSSFLFGGDTGVSLFFVLSGFLLTLPFFSGTPLKLGKYLRNRALRILPMYYLMVLVAGWWTGQWQQVPKALAFQELKISELFPMGAVWWSLVVEVQFYLLLPCIFLLAQHKLGRWLLLPLLAAGIHIYWQISQVPLDQLNQLDGWVNYRNTLLGRWPLFGVGAMLAWTHVWLGPRLQASQLASRRWPGSLVLLLALLLLAVVLHRRVAYLGAFPAHALWFSHYLLEAIGWGIFLFALLHLRPLGSALLVNPIFHRAGLWSYSLYLVHTSVLFLVGGRIARKLGPLSDNPQLLIAVGLGLLALSCAISAATYHLVERPFLNLKKRRWRTVAAPVQG</sequence>
<keyword evidence="3" id="KW-0808">Transferase</keyword>
<dbReference type="AlphaFoldDB" id="A0A024H9U2"/>
<feature type="transmembrane region" description="Helical" evidence="1">
    <location>
        <begin position="207"/>
        <end position="225"/>
    </location>
</feature>
<evidence type="ECO:0000259" key="2">
    <source>
        <dbReference type="Pfam" id="PF01757"/>
    </source>
</evidence>
<feature type="transmembrane region" description="Helical" evidence="1">
    <location>
        <begin position="21"/>
        <end position="43"/>
    </location>
</feature>
<proteinExistence type="predicted"/>
<keyword evidence="3" id="KW-0012">Acyltransferase</keyword>
<dbReference type="InterPro" id="IPR050879">
    <property type="entry name" value="Acyltransferase_3"/>
</dbReference>
<evidence type="ECO:0000313" key="4">
    <source>
        <dbReference type="Proteomes" id="UP000025241"/>
    </source>
</evidence>
<evidence type="ECO:0000313" key="3">
    <source>
        <dbReference type="EMBL" id="CDF81536.1"/>
    </source>
</evidence>
<feature type="transmembrane region" description="Helical" evidence="1">
    <location>
        <begin position="63"/>
        <end position="82"/>
    </location>
</feature>
<dbReference type="RefSeq" id="WP_043248187.1">
    <property type="nucleotide sequence ID" value="NZ_HG322950.1"/>
</dbReference>
<dbReference type="Proteomes" id="UP000025241">
    <property type="component" value="Chromosome I"/>
</dbReference>
<feature type="domain" description="Acyltransferase 3" evidence="2">
    <location>
        <begin position="23"/>
        <end position="357"/>
    </location>
</feature>
<dbReference type="InterPro" id="IPR002656">
    <property type="entry name" value="Acyl_transf_3_dom"/>
</dbReference>
<dbReference type="PANTHER" id="PTHR23028">
    <property type="entry name" value="ACETYLTRANSFERASE"/>
    <property type="match status" value="1"/>
</dbReference>
<dbReference type="KEGG" id="pkc:PKB_0157"/>
<organism evidence="3 4">
    <name type="scientific">Pseudomonas knackmussii (strain DSM 6978 / CCUG 54928 / LMG 23759 / B13)</name>
    <dbReference type="NCBI Taxonomy" id="1301098"/>
    <lineage>
        <taxon>Bacteria</taxon>
        <taxon>Pseudomonadati</taxon>
        <taxon>Pseudomonadota</taxon>
        <taxon>Gammaproteobacteria</taxon>
        <taxon>Pseudomonadales</taxon>
        <taxon>Pseudomonadaceae</taxon>
        <taxon>Pseudomonas</taxon>
    </lineage>
</organism>
<name>A0A024H9U2_PSEKB</name>
<keyword evidence="1" id="KW-0472">Membrane</keyword>
<keyword evidence="4" id="KW-1185">Reference proteome</keyword>
<dbReference type="eggNOG" id="COG1835">
    <property type="taxonomic scope" value="Bacteria"/>
</dbReference>
<dbReference type="STRING" id="1301098.PKB_0157"/>
<keyword evidence="1" id="KW-0812">Transmembrane</keyword>
<feature type="transmembrane region" description="Helical" evidence="1">
    <location>
        <begin position="309"/>
        <end position="330"/>
    </location>
</feature>
<dbReference type="GO" id="GO:0000271">
    <property type="term" value="P:polysaccharide biosynthetic process"/>
    <property type="evidence" value="ECO:0007669"/>
    <property type="project" value="TreeGrafter"/>
</dbReference>
<accession>A0A024H9U2</accession>
<dbReference type="Pfam" id="PF01757">
    <property type="entry name" value="Acyl_transf_3"/>
    <property type="match status" value="1"/>
</dbReference>
<evidence type="ECO:0000256" key="1">
    <source>
        <dbReference type="SAM" id="Phobius"/>
    </source>
</evidence>
<dbReference type="GO" id="GO:0016747">
    <property type="term" value="F:acyltransferase activity, transferring groups other than amino-acyl groups"/>
    <property type="evidence" value="ECO:0007669"/>
    <property type="project" value="InterPro"/>
</dbReference>
<keyword evidence="1" id="KW-1133">Transmembrane helix</keyword>
<feature type="transmembrane region" description="Helical" evidence="1">
    <location>
        <begin position="237"/>
        <end position="256"/>
    </location>
</feature>
<protein>
    <submittedName>
        <fullName evidence="3">Putative acyltransferase</fullName>
    </submittedName>
</protein>